<feature type="compositionally biased region" description="Acidic residues" evidence="1">
    <location>
        <begin position="153"/>
        <end position="162"/>
    </location>
</feature>
<proteinExistence type="predicted"/>
<dbReference type="EMBL" id="CP031044">
    <property type="protein sequence ID" value="QDZ23667.1"/>
    <property type="molecule type" value="Genomic_DNA"/>
</dbReference>
<dbReference type="InterPro" id="IPR015943">
    <property type="entry name" value="WD40/YVTN_repeat-like_dom_sf"/>
</dbReference>
<dbReference type="OrthoDB" id="547231at2759"/>
<feature type="compositionally biased region" description="Acidic residues" evidence="1">
    <location>
        <begin position="230"/>
        <end position="240"/>
    </location>
</feature>
<dbReference type="AlphaFoldDB" id="A0A5B8MTK8"/>
<accession>A0A5B8MTK8</accession>
<feature type="region of interest" description="Disordered" evidence="1">
    <location>
        <begin position="495"/>
        <end position="534"/>
    </location>
</feature>
<feature type="region of interest" description="Disordered" evidence="1">
    <location>
        <begin position="221"/>
        <end position="257"/>
    </location>
</feature>
<feature type="compositionally biased region" description="Basic and acidic residues" evidence="1">
    <location>
        <begin position="496"/>
        <end position="509"/>
    </location>
</feature>
<dbReference type="Proteomes" id="UP000316726">
    <property type="component" value="Chromosome 11"/>
</dbReference>
<protein>
    <recommendedName>
        <fullName evidence="4">WD40 repeat domain-containing protein</fullName>
    </recommendedName>
</protein>
<organism evidence="2 3">
    <name type="scientific">Chloropicon primus</name>
    <dbReference type="NCBI Taxonomy" id="1764295"/>
    <lineage>
        <taxon>Eukaryota</taxon>
        <taxon>Viridiplantae</taxon>
        <taxon>Chlorophyta</taxon>
        <taxon>Chloropicophyceae</taxon>
        <taxon>Chloropicales</taxon>
        <taxon>Chloropicaceae</taxon>
        <taxon>Chloropicon</taxon>
    </lineage>
</organism>
<sequence>MIAEDPDNLVDILPQPYRMLDKIVAQVVEGAIEECLEREKADKVYGLSERESAKTLELGEGCSCYATTSDSKQAAAGYKSGKVTLFDMDDGSQVLSQDLESGEIQAIVCYTGDNGEELFCVYTYGSLALYKIIQVEREVEAEVDAGAGAKDGEEGEAAEEGGEPTTIMKKFPEFEKVSQTHVREPESEQTKFELKLSPNRRFISLFVVDAEAEISFYEVSTVEKEPEKTEEGEEGAEGEEKEGATSSEAEAEERPPTYAHELVDAGTFDKSSSESFFEQSLSNLCYAWVCDAAGVDVGILVWNEDGTILVFKQLCKEFTGSISTVEGKNSTWSLPFPISCVAFDAESDLLLIGSKKGFVSLWNMFYRDHLSFLHKDCYPTAMKVTRKGGRDGLAISCTASDRSMSVYDVDSKKISKRIILPFVASNIDVDNTKSKRRWILHGTTSGDEEEPSELVSVLDLDEFKPAGADIRLGATANLVFTVEKSLCAVMRTHAAAGDEKKEGNEEERASTSSLDLYSLEPESGAGESPDSAPADLASDVLMEKSLVFKSLTEHIQQGGFDHMDEELERKALLDIRKHLVNLDIHVTTTAFS</sequence>
<reference evidence="2 3" key="1">
    <citation type="submission" date="2018-07" db="EMBL/GenBank/DDBJ databases">
        <title>The complete nuclear genome of the prasinophyte Chloropicon primus (CCMP1205).</title>
        <authorList>
            <person name="Pombert J.-F."/>
            <person name="Otis C."/>
            <person name="Turmel M."/>
            <person name="Lemieux C."/>
        </authorList>
    </citation>
    <scope>NUCLEOTIDE SEQUENCE [LARGE SCALE GENOMIC DNA]</scope>
    <source>
        <strain evidence="2 3">CCMP1205</strain>
    </source>
</reference>
<name>A0A5B8MTK8_9CHLO</name>
<dbReference type="Gene3D" id="2.130.10.10">
    <property type="entry name" value="YVTN repeat-like/Quinoprotein amine dehydrogenase"/>
    <property type="match status" value="1"/>
</dbReference>
<feature type="region of interest" description="Disordered" evidence="1">
    <location>
        <begin position="145"/>
        <end position="168"/>
    </location>
</feature>
<dbReference type="InterPro" id="IPR036322">
    <property type="entry name" value="WD40_repeat_dom_sf"/>
</dbReference>
<evidence type="ECO:0000313" key="2">
    <source>
        <dbReference type="EMBL" id="QDZ23667.1"/>
    </source>
</evidence>
<keyword evidence="3" id="KW-1185">Reference proteome</keyword>
<evidence type="ECO:0000256" key="1">
    <source>
        <dbReference type="SAM" id="MobiDB-lite"/>
    </source>
</evidence>
<evidence type="ECO:0000313" key="3">
    <source>
        <dbReference type="Proteomes" id="UP000316726"/>
    </source>
</evidence>
<gene>
    <name evidence="2" type="ORF">A3770_11p61850</name>
</gene>
<evidence type="ECO:0008006" key="4">
    <source>
        <dbReference type="Google" id="ProtNLM"/>
    </source>
</evidence>
<dbReference type="SUPFAM" id="SSF50978">
    <property type="entry name" value="WD40 repeat-like"/>
    <property type="match status" value="1"/>
</dbReference>